<dbReference type="Proteomes" id="UP001162156">
    <property type="component" value="Unassembled WGS sequence"/>
</dbReference>
<dbReference type="InterPro" id="IPR002833">
    <property type="entry name" value="PTH2"/>
</dbReference>
<dbReference type="FunFam" id="3.40.1490.10:FF:000001">
    <property type="entry name" value="Peptidyl-tRNA hydrolase 2"/>
    <property type="match status" value="1"/>
</dbReference>
<comment type="similarity">
    <text evidence="3">Belongs to the PTH2 family.</text>
</comment>
<name>A0AAV8ZNM1_9CUCU</name>
<dbReference type="NCBIfam" id="TIGR00283">
    <property type="entry name" value="arch_pth2"/>
    <property type="match status" value="1"/>
</dbReference>
<evidence type="ECO:0000256" key="1">
    <source>
        <dbReference type="ARBA" id="ARBA00013260"/>
    </source>
</evidence>
<evidence type="ECO:0000256" key="2">
    <source>
        <dbReference type="ARBA" id="ARBA00022801"/>
    </source>
</evidence>
<dbReference type="SUPFAM" id="SSF102462">
    <property type="entry name" value="Peptidyl-tRNA hydrolase II"/>
    <property type="match status" value="1"/>
</dbReference>
<evidence type="ECO:0000313" key="5">
    <source>
        <dbReference type="EMBL" id="KAJ8965488.1"/>
    </source>
</evidence>
<dbReference type="InterPro" id="IPR023476">
    <property type="entry name" value="Pep_tRNA_hydro_II_dom_sf"/>
</dbReference>
<dbReference type="Gene3D" id="3.40.1490.10">
    <property type="entry name" value="Bit1"/>
    <property type="match status" value="1"/>
</dbReference>
<dbReference type="Pfam" id="PF01981">
    <property type="entry name" value="PTH2"/>
    <property type="match status" value="1"/>
</dbReference>
<dbReference type="CDD" id="cd02430">
    <property type="entry name" value="PTH2"/>
    <property type="match status" value="1"/>
</dbReference>
<dbReference type="GO" id="GO:0004045">
    <property type="term" value="F:peptidyl-tRNA hydrolase activity"/>
    <property type="evidence" value="ECO:0007669"/>
    <property type="project" value="UniProtKB-EC"/>
</dbReference>
<evidence type="ECO:0000256" key="4">
    <source>
        <dbReference type="ARBA" id="ARBA00048707"/>
    </source>
</evidence>
<proteinExistence type="inferred from homology"/>
<keyword evidence="6" id="KW-1185">Reference proteome</keyword>
<dbReference type="PANTHER" id="PTHR12649">
    <property type="entry name" value="PEPTIDYL-TRNA HYDROLASE 2"/>
    <property type="match status" value="1"/>
</dbReference>
<evidence type="ECO:0000313" key="6">
    <source>
        <dbReference type="Proteomes" id="UP001162156"/>
    </source>
</evidence>
<dbReference type="EC" id="3.1.1.29" evidence="1"/>
<dbReference type="AlphaFoldDB" id="A0AAV8ZNM1"/>
<keyword evidence="2" id="KW-0378">Hydrolase</keyword>
<accession>A0AAV8ZNM1</accession>
<organism evidence="5 6">
    <name type="scientific">Rhamnusium bicolor</name>
    <dbReference type="NCBI Taxonomy" id="1586634"/>
    <lineage>
        <taxon>Eukaryota</taxon>
        <taxon>Metazoa</taxon>
        <taxon>Ecdysozoa</taxon>
        <taxon>Arthropoda</taxon>
        <taxon>Hexapoda</taxon>
        <taxon>Insecta</taxon>
        <taxon>Pterygota</taxon>
        <taxon>Neoptera</taxon>
        <taxon>Endopterygota</taxon>
        <taxon>Coleoptera</taxon>
        <taxon>Polyphaga</taxon>
        <taxon>Cucujiformia</taxon>
        <taxon>Chrysomeloidea</taxon>
        <taxon>Cerambycidae</taxon>
        <taxon>Lepturinae</taxon>
        <taxon>Rhagiini</taxon>
        <taxon>Rhamnusium</taxon>
    </lineage>
</organism>
<reference evidence="5" key="1">
    <citation type="journal article" date="2023" name="Insect Mol. Biol.">
        <title>Genome sequencing provides insights into the evolution of gene families encoding plant cell wall-degrading enzymes in longhorned beetles.</title>
        <authorList>
            <person name="Shin N.R."/>
            <person name="Okamura Y."/>
            <person name="Kirsch R."/>
            <person name="Pauchet Y."/>
        </authorList>
    </citation>
    <scope>NUCLEOTIDE SEQUENCE</scope>
    <source>
        <strain evidence="5">RBIC_L_NR</strain>
    </source>
</reference>
<evidence type="ECO:0000256" key="3">
    <source>
        <dbReference type="ARBA" id="ARBA00038050"/>
    </source>
</evidence>
<dbReference type="GO" id="GO:0005829">
    <property type="term" value="C:cytosol"/>
    <property type="evidence" value="ECO:0007669"/>
    <property type="project" value="TreeGrafter"/>
</dbReference>
<sequence>MVIIIRTDLKMGRGKIASQTAHAAVLLYKSSIENSNPHLKTWLNYGQPKVVLKIDSNCESDMKNIYNLALKNNLNSCIVRDAGKTQVGIGTLTAVGIGPNRADEIDKITNGFKLL</sequence>
<gene>
    <name evidence="5" type="ORF">NQ314_004075</name>
</gene>
<comment type="catalytic activity">
    <reaction evidence="4">
        <text>an N-acyl-L-alpha-aminoacyl-tRNA + H2O = an N-acyl-L-amino acid + a tRNA + H(+)</text>
        <dbReference type="Rhea" id="RHEA:54448"/>
        <dbReference type="Rhea" id="RHEA-COMP:10123"/>
        <dbReference type="Rhea" id="RHEA-COMP:13883"/>
        <dbReference type="ChEBI" id="CHEBI:15377"/>
        <dbReference type="ChEBI" id="CHEBI:15378"/>
        <dbReference type="ChEBI" id="CHEBI:59874"/>
        <dbReference type="ChEBI" id="CHEBI:78442"/>
        <dbReference type="ChEBI" id="CHEBI:138191"/>
        <dbReference type="EC" id="3.1.1.29"/>
    </reaction>
</comment>
<comment type="caution">
    <text evidence="5">The sequence shown here is derived from an EMBL/GenBank/DDBJ whole genome shotgun (WGS) entry which is preliminary data.</text>
</comment>
<dbReference type="EMBL" id="JANEYF010001218">
    <property type="protein sequence ID" value="KAJ8965488.1"/>
    <property type="molecule type" value="Genomic_DNA"/>
</dbReference>
<dbReference type="PANTHER" id="PTHR12649:SF11">
    <property type="entry name" value="PEPTIDYL-TRNA HYDROLASE 2, MITOCHONDRIAL"/>
    <property type="match status" value="1"/>
</dbReference>
<protein>
    <recommendedName>
        <fullName evidence="1">peptidyl-tRNA hydrolase</fullName>
        <ecNumber evidence="1">3.1.1.29</ecNumber>
    </recommendedName>
</protein>